<dbReference type="CDD" id="cd00130">
    <property type="entry name" value="PAS"/>
    <property type="match status" value="3"/>
</dbReference>
<dbReference type="NCBIfam" id="TIGR00254">
    <property type="entry name" value="GGDEF"/>
    <property type="match status" value="1"/>
</dbReference>
<evidence type="ECO:0000313" key="5">
    <source>
        <dbReference type="EMBL" id="GAA4426917.1"/>
    </source>
</evidence>
<dbReference type="SUPFAM" id="SSF55785">
    <property type="entry name" value="PYP-like sensor domain (PAS domain)"/>
    <property type="match status" value="3"/>
</dbReference>
<keyword evidence="1" id="KW-0175">Coiled coil</keyword>
<dbReference type="PANTHER" id="PTHR44757:SF2">
    <property type="entry name" value="BIOFILM ARCHITECTURE MAINTENANCE PROTEIN MBAA"/>
    <property type="match status" value="1"/>
</dbReference>
<dbReference type="PANTHER" id="PTHR44757">
    <property type="entry name" value="DIGUANYLATE CYCLASE DGCP"/>
    <property type="match status" value="1"/>
</dbReference>
<dbReference type="SUPFAM" id="SSF55781">
    <property type="entry name" value="GAF domain-like"/>
    <property type="match status" value="1"/>
</dbReference>
<dbReference type="Gene3D" id="3.30.70.270">
    <property type="match status" value="1"/>
</dbReference>
<dbReference type="InterPro" id="IPR013767">
    <property type="entry name" value="PAS_fold"/>
</dbReference>
<feature type="domain" description="GGDEF" evidence="4">
    <location>
        <begin position="638"/>
        <end position="763"/>
    </location>
</feature>
<dbReference type="InterPro" id="IPR029016">
    <property type="entry name" value="GAF-like_dom_sf"/>
</dbReference>
<evidence type="ECO:0000313" key="6">
    <source>
        <dbReference type="Proteomes" id="UP001501788"/>
    </source>
</evidence>
<dbReference type="InterPro" id="IPR013655">
    <property type="entry name" value="PAS_fold_3"/>
</dbReference>
<feature type="domain" description="PAS" evidence="2">
    <location>
        <begin position="507"/>
        <end position="554"/>
    </location>
</feature>
<accession>A0ABP8LD01</accession>
<keyword evidence="6" id="KW-1185">Reference proteome</keyword>
<feature type="domain" description="PAC" evidence="3">
    <location>
        <begin position="255"/>
        <end position="307"/>
    </location>
</feature>
<dbReference type="InterPro" id="IPR029787">
    <property type="entry name" value="Nucleotide_cyclase"/>
</dbReference>
<evidence type="ECO:0008006" key="7">
    <source>
        <dbReference type="Google" id="ProtNLM"/>
    </source>
</evidence>
<proteinExistence type="predicted"/>
<dbReference type="Gene3D" id="3.30.450.20">
    <property type="entry name" value="PAS domain"/>
    <property type="match status" value="3"/>
</dbReference>
<name>A0ABP8LD01_9BURK</name>
<dbReference type="InterPro" id="IPR003018">
    <property type="entry name" value="GAF"/>
</dbReference>
<dbReference type="EMBL" id="BAABEX010000027">
    <property type="protein sequence ID" value="GAA4426917.1"/>
    <property type="molecule type" value="Genomic_DNA"/>
</dbReference>
<dbReference type="InterPro" id="IPR052155">
    <property type="entry name" value="Biofilm_reg_signaling"/>
</dbReference>
<dbReference type="PROSITE" id="PS50887">
    <property type="entry name" value="GGDEF"/>
    <property type="match status" value="1"/>
</dbReference>
<dbReference type="CDD" id="cd01949">
    <property type="entry name" value="GGDEF"/>
    <property type="match status" value="1"/>
</dbReference>
<evidence type="ECO:0000256" key="1">
    <source>
        <dbReference type="SAM" id="Coils"/>
    </source>
</evidence>
<dbReference type="Gene3D" id="3.30.450.40">
    <property type="match status" value="1"/>
</dbReference>
<dbReference type="Pfam" id="PF01590">
    <property type="entry name" value="GAF"/>
    <property type="match status" value="1"/>
</dbReference>
<dbReference type="Pfam" id="PF00990">
    <property type="entry name" value="GGDEF"/>
    <property type="match status" value="1"/>
</dbReference>
<dbReference type="Proteomes" id="UP001501788">
    <property type="component" value="Unassembled WGS sequence"/>
</dbReference>
<feature type="domain" description="PAC" evidence="3">
    <location>
        <begin position="425"/>
        <end position="476"/>
    </location>
</feature>
<comment type="caution">
    <text evidence="5">The sequence shown here is derived from an EMBL/GenBank/DDBJ whole genome shotgun (WGS) entry which is preliminary data.</text>
</comment>
<dbReference type="SMART" id="SM00091">
    <property type="entry name" value="PAS"/>
    <property type="match status" value="3"/>
</dbReference>
<dbReference type="SMART" id="SM00086">
    <property type="entry name" value="PAC"/>
    <property type="match status" value="3"/>
</dbReference>
<evidence type="ECO:0000259" key="2">
    <source>
        <dbReference type="PROSITE" id="PS50112"/>
    </source>
</evidence>
<dbReference type="PROSITE" id="PS50112">
    <property type="entry name" value="PAS"/>
    <property type="match status" value="3"/>
</dbReference>
<dbReference type="Pfam" id="PF08447">
    <property type="entry name" value="PAS_3"/>
    <property type="match status" value="2"/>
</dbReference>
<dbReference type="NCBIfam" id="TIGR00229">
    <property type="entry name" value="sensory_box"/>
    <property type="match status" value="3"/>
</dbReference>
<dbReference type="SUPFAM" id="SSF55073">
    <property type="entry name" value="Nucleotide cyclase"/>
    <property type="match status" value="1"/>
</dbReference>
<feature type="domain" description="PAS" evidence="2">
    <location>
        <begin position="347"/>
        <end position="418"/>
    </location>
</feature>
<dbReference type="RefSeq" id="WP_345065226.1">
    <property type="nucleotide sequence ID" value="NZ_BAABEX010000027.1"/>
</dbReference>
<protein>
    <recommendedName>
        <fullName evidence="7">PAS domain S-box protein</fullName>
    </recommendedName>
</protein>
<dbReference type="InterPro" id="IPR000014">
    <property type="entry name" value="PAS"/>
</dbReference>
<evidence type="ECO:0000259" key="3">
    <source>
        <dbReference type="PROSITE" id="PS50113"/>
    </source>
</evidence>
<reference evidence="6" key="1">
    <citation type="journal article" date="2019" name="Int. J. Syst. Evol. Microbiol.">
        <title>The Global Catalogue of Microorganisms (GCM) 10K type strain sequencing project: providing services to taxonomists for standard genome sequencing and annotation.</title>
        <authorList>
            <consortium name="The Broad Institute Genomics Platform"/>
            <consortium name="The Broad Institute Genome Sequencing Center for Infectious Disease"/>
            <person name="Wu L."/>
            <person name="Ma J."/>
        </authorList>
    </citation>
    <scope>NUCLEOTIDE SEQUENCE [LARGE SCALE GENOMIC DNA]</scope>
    <source>
        <strain evidence="6">JCM 31890</strain>
    </source>
</reference>
<dbReference type="InterPro" id="IPR000160">
    <property type="entry name" value="GGDEF_dom"/>
</dbReference>
<evidence type="ECO:0000259" key="4">
    <source>
        <dbReference type="PROSITE" id="PS50887"/>
    </source>
</evidence>
<feature type="domain" description="PAS" evidence="2">
    <location>
        <begin position="181"/>
        <end position="251"/>
    </location>
</feature>
<dbReference type="SMART" id="SM00065">
    <property type="entry name" value="GAF"/>
    <property type="match status" value="1"/>
</dbReference>
<dbReference type="InterPro" id="IPR043128">
    <property type="entry name" value="Rev_trsase/Diguanyl_cyclase"/>
</dbReference>
<dbReference type="SMART" id="SM00267">
    <property type="entry name" value="GGDEF"/>
    <property type="match status" value="1"/>
</dbReference>
<feature type="coiled-coil region" evidence="1">
    <location>
        <begin position="298"/>
        <end position="350"/>
    </location>
</feature>
<dbReference type="InterPro" id="IPR035965">
    <property type="entry name" value="PAS-like_dom_sf"/>
</dbReference>
<dbReference type="InterPro" id="IPR000700">
    <property type="entry name" value="PAS-assoc_C"/>
</dbReference>
<dbReference type="Pfam" id="PF00989">
    <property type="entry name" value="PAS"/>
    <property type="match status" value="1"/>
</dbReference>
<gene>
    <name evidence="5" type="ORF">GCM10023090_23490</name>
</gene>
<organism evidence="5 6">
    <name type="scientific">Acidovorax lacteus</name>
    <dbReference type="NCBI Taxonomy" id="1924988"/>
    <lineage>
        <taxon>Bacteria</taxon>
        <taxon>Pseudomonadati</taxon>
        <taxon>Pseudomonadota</taxon>
        <taxon>Betaproteobacteria</taxon>
        <taxon>Burkholderiales</taxon>
        <taxon>Comamonadaceae</taxon>
        <taxon>Acidovorax</taxon>
    </lineage>
</organism>
<dbReference type="PROSITE" id="PS50113">
    <property type="entry name" value="PAC"/>
    <property type="match status" value="2"/>
</dbReference>
<sequence>MTAAPFPHQETDRLQALHALQLLDTAPEPAFDALTRLAASVLQVPIAAVSLVDLHRQWFKSQLGLDVSETPRDAAFCAHAILGDGPLVISDAQQDPRFADNPLVTGAPHIRAYAGVPLRTSDGMAIGTLCAIDRRPRQFSPEQLQQLRDLAVLATREVQSREQAGRARAVAVHSQQKADAQEQLYQTTFDLAGVGIAHVGMDGRCLRLNPKFCEILGRSANELRSLRFQDLSHPDDVALDQGHLRELMAGHGSSYTLEKRYLRPDGGLVWAQLTVTLVRDGLGVPQYFLSLVQDITQRRSAEDALRSLRHQLEQRVQERTDELRRANTGLAETIRQLQASEQALHESRADLQAVLTHAHDAYICVDLQGLVVEWNRQAERLFGFTRSEAIGRSLDALIIPPAMRGAHQRGMERMARTGVARVLDQRLELPALRRDGSTFACELTITQLSSHQHGHLYAAFLQDITERKRTAAALAQQNEALARLNHEQQLMLDNEVVGIVRTRDRTVLWANRAFERMMGYGSGELVGTDTRLSYADDDTYERVGREAYAALEGGGSYRTEVEMVRKDGERLWVDVGGSRLVPGGGEALWMVLDITARKDYQRRMELLAFRDPLTGLPNRVLLLDRLERALAAAQRHGTRVAVCFADLDGFKSVNDRHGHAAGDEVLTCVARRLMATVRDSDTVARLGGDEFVVLLVHIAQPDDAQPVLQRAQALISAPIVLTDGAIVKVGASFGVAYAPDDSADPAELLAAADRAMYARKRQR</sequence>
<dbReference type="InterPro" id="IPR001610">
    <property type="entry name" value="PAC"/>
</dbReference>